<feature type="transmembrane region" description="Helical" evidence="1">
    <location>
        <begin position="212"/>
        <end position="235"/>
    </location>
</feature>
<evidence type="ECO:0000313" key="3">
    <source>
        <dbReference type="Proteomes" id="UP000823912"/>
    </source>
</evidence>
<dbReference type="EMBL" id="DVHM01000036">
    <property type="protein sequence ID" value="HIR70078.1"/>
    <property type="molecule type" value="Genomic_DNA"/>
</dbReference>
<accession>A0A9D1E8G7</accession>
<proteinExistence type="predicted"/>
<feature type="transmembrane region" description="Helical" evidence="1">
    <location>
        <begin position="51"/>
        <end position="81"/>
    </location>
</feature>
<sequence>MAFFVQLREKIRHFVARREKRVLRLWYFLLSLAAMLTINEAFGYQDALNHWWVAVIIALICSFLPPQGTTVILLFVILLHFMALSTNLAVTTLVLIFVCYGVCGYFRSESTYHLIAIPILHQLQIPYAIPMGTALMRNINEIAVVICGSFLSCFLKTVRDNASMFLDPTSQITALDLMQSQMLSRPLFYFFLAAMVAMFLVVYGIRNRNLEYAWLIAVLAGCLTEFVILLTGYLFTGNYSGVPSLIIGNVITFLAGCVVNYIFLNLDYSRTEQVQFEDDEYYYYVTAVPKLHIAEEEKEIKTITREPLDEKERRRRFRWNRKRSRK</sequence>
<keyword evidence="1" id="KW-0472">Membrane</keyword>
<evidence type="ECO:0000256" key="1">
    <source>
        <dbReference type="SAM" id="Phobius"/>
    </source>
</evidence>
<evidence type="ECO:0000313" key="2">
    <source>
        <dbReference type="EMBL" id="HIR70078.1"/>
    </source>
</evidence>
<keyword evidence="1" id="KW-1133">Transmembrane helix</keyword>
<feature type="transmembrane region" description="Helical" evidence="1">
    <location>
        <begin position="21"/>
        <end position="39"/>
    </location>
</feature>
<organism evidence="2 3">
    <name type="scientific">Candidatus Pullilachnospira gallistercoris</name>
    <dbReference type="NCBI Taxonomy" id="2840911"/>
    <lineage>
        <taxon>Bacteria</taxon>
        <taxon>Bacillati</taxon>
        <taxon>Bacillota</taxon>
        <taxon>Clostridia</taxon>
        <taxon>Lachnospirales</taxon>
        <taxon>Lachnospiraceae</taxon>
        <taxon>Lachnospiraceae incertae sedis</taxon>
        <taxon>Candidatus Pullilachnospira</taxon>
    </lineage>
</organism>
<protein>
    <submittedName>
        <fullName evidence="2">Uncharacterized protein</fullName>
    </submittedName>
</protein>
<comment type="caution">
    <text evidence="2">The sequence shown here is derived from an EMBL/GenBank/DDBJ whole genome shotgun (WGS) entry which is preliminary data.</text>
</comment>
<feature type="transmembrane region" description="Helical" evidence="1">
    <location>
        <begin position="88"/>
        <end position="106"/>
    </location>
</feature>
<name>A0A9D1E8G7_9FIRM</name>
<dbReference type="AlphaFoldDB" id="A0A9D1E8G7"/>
<reference evidence="2" key="1">
    <citation type="submission" date="2020-10" db="EMBL/GenBank/DDBJ databases">
        <authorList>
            <person name="Gilroy R."/>
        </authorList>
    </citation>
    <scope>NUCLEOTIDE SEQUENCE</scope>
    <source>
        <strain evidence="2">ChiSjej5B23-6657</strain>
    </source>
</reference>
<keyword evidence="1" id="KW-0812">Transmembrane</keyword>
<dbReference type="Proteomes" id="UP000823912">
    <property type="component" value="Unassembled WGS sequence"/>
</dbReference>
<feature type="transmembrane region" description="Helical" evidence="1">
    <location>
        <begin position="241"/>
        <end position="263"/>
    </location>
</feature>
<gene>
    <name evidence="2" type="ORF">IAA55_02215</name>
</gene>
<feature type="transmembrane region" description="Helical" evidence="1">
    <location>
        <begin position="187"/>
        <end position="205"/>
    </location>
</feature>
<reference evidence="2" key="2">
    <citation type="journal article" date="2021" name="PeerJ">
        <title>Extensive microbial diversity within the chicken gut microbiome revealed by metagenomics and culture.</title>
        <authorList>
            <person name="Gilroy R."/>
            <person name="Ravi A."/>
            <person name="Getino M."/>
            <person name="Pursley I."/>
            <person name="Horton D.L."/>
            <person name="Alikhan N.F."/>
            <person name="Baker D."/>
            <person name="Gharbi K."/>
            <person name="Hall N."/>
            <person name="Watson M."/>
            <person name="Adriaenssens E.M."/>
            <person name="Foster-Nyarko E."/>
            <person name="Jarju S."/>
            <person name="Secka A."/>
            <person name="Antonio M."/>
            <person name="Oren A."/>
            <person name="Chaudhuri R.R."/>
            <person name="La Ragione R."/>
            <person name="Hildebrand F."/>
            <person name="Pallen M.J."/>
        </authorList>
    </citation>
    <scope>NUCLEOTIDE SEQUENCE</scope>
    <source>
        <strain evidence="2">ChiSjej5B23-6657</strain>
    </source>
</reference>